<reference evidence="1 2" key="1">
    <citation type="submission" date="2019-07" db="EMBL/GenBank/DDBJ databases">
        <title>Whole genome shotgun sequence of Alkalibacterium kapii NBRC 103247.</title>
        <authorList>
            <person name="Hosoyama A."/>
            <person name="Uohara A."/>
            <person name="Ohji S."/>
            <person name="Ichikawa N."/>
        </authorList>
    </citation>
    <scope>NUCLEOTIDE SEQUENCE [LARGE SCALE GENOMIC DNA]</scope>
    <source>
        <strain evidence="1 2">NBRC 103247</strain>
    </source>
</reference>
<accession>A0A511AVK2</accession>
<comment type="caution">
    <text evidence="1">The sequence shown here is derived from an EMBL/GenBank/DDBJ whole genome shotgun (WGS) entry which is preliminary data.</text>
</comment>
<proteinExistence type="predicted"/>
<gene>
    <name evidence="1" type="ORF">AKA01nite_07730</name>
</gene>
<dbReference type="RefSeq" id="WP_146923964.1">
    <property type="nucleotide sequence ID" value="NZ_BJUY01000006.1"/>
</dbReference>
<keyword evidence="2" id="KW-1185">Reference proteome</keyword>
<evidence type="ECO:0008006" key="3">
    <source>
        <dbReference type="Google" id="ProtNLM"/>
    </source>
</evidence>
<evidence type="ECO:0000313" key="1">
    <source>
        <dbReference type="EMBL" id="GEK91151.1"/>
    </source>
</evidence>
<dbReference type="AlphaFoldDB" id="A0A511AVK2"/>
<sequence length="97" mass="11417">MTEFNTVVKEHFPKLEIYTLPLTRAHGKNHPEVYRVHELFKTMNAKVKDNTVDKVDLDKEFTELRQVTNHYALPSDACETYEAVYSMLSESDRAYYN</sequence>
<protein>
    <recommendedName>
        <fullName evidence="3">Iron-sulfur cluster repair di-iron protein, ric</fullName>
    </recommendedName>
</protein>
<evidence type="ECO:0000313" key="2">
    <source>
        <dbReference type="Proteomes" id="UP000321662"/>
    </source>
</evidence>
<organism evidence="1 2">
    <name type="scientific">Alkalibacterium kapii</name>
    <dbReference type="NCBI Taxonomy" id="426704"/>
    <lineage>
        <taxon>Bacteria</taxon>
        <taxon>Bacillati</taxon>
        <taxon>Bacillota</taxon>
        <taxon>Bacilli</taxon>
        <taxon>Lactobacillales</taxon>
        <taxon>Carnobacteriaceae</taxon>
        <taxon>Alkalibacterium</taxon>
    </lineage>
</organism>
<name>A0A511AVK2_9LACT</name>
<dbReference type="Proteomes" id="UP000321662">
    <property type="component" value="Unassembled WGS sequence"/>
</dbReference>
<dbReference type="OrthoDB" id="9797132at2"/>
<dbReference type="EMBL" id="BJUY01000006">
    <property type="protein sequence ID" value="GEK91151.1"/>
    <property type="molecule type" value="Genomic_DNA"/>
</dbReference>